<dbReference type="InParanoid" id="A0A0D0E0F4"/>
<protein>
    <submittedName>
        <fullName evidence="2">Uncharacterized protein</fullName>
    </submittedName>
</protein>
<gene>
    <name evidence="2" type="ORF">PAXRUDRAFT_278805</name>
</gene>
<keyword evidence="3" id="KW-1185">Reference proteome</keyword>
<feature type="compositionally biased region" description="Polar residues" evidence="1">
    <location>
        <begin position="247"/>
        <end position="265"/>
    </location>
</feature>
<organism evidence="2 3">
    <name type="scientific">Paxillus rubicundulus Ve08.2h10</name>
    <dbReference type="NCBI Taxonomy" id="930991"/>
    <lineage>
        <taxon>Eukaryota</taxon>
        <taxon>Fungi</taxon>
        <taxon>Dikarya</taxon>
        <taxon>Basidiomycota</taxon>
        <taxon>Agaricomycotina</taxon>
        <taxon>Agaricomycetes</taxon>
        <taxon>Agaricomycetidae</taxon>
        <taxon>Boletales</taxon>
        <taxon>Paxilineae</taxon>
        <taxon>Paxillaceae</taxon>
        <taxon>Paxillus</taxon>
    </lineage>
</organism>
<accession>A0A0D0E0F4</accession>
<evidence type="ECO:0000256" key="1">
    <source>
        <dbReference type="SAM" id="MobiDB-lite"/>
    </source>
</evidence>
<feature type="region of interest" description="Disordered" evidence="1">
    <location>
        <begin position="142"/>
        <end position="292"/>
    </location>
</feature>
<evidence type="ECO:0000313" key="3">
    <source>
        <dbReference type="Proteomes" id="UP000054538"/>
    </source>
</evidence>
<dbReference type="EMBL" id="KN824967">
    <property type="protein sequence ID" value="KIK96811.1"/>
    <property type="molecule type" value="Genomic_DNA"/>
</dbReference>
<proteinExistence type="predicted"/>
<dbReference type="HOGENOM" id="CLU_687160_0_0_1"/>
<dbReference type="OrthoDB" id="2670062at2759"/>
<dbReference type="STRING" id="930991.A0A0D0E0F4"/>
<dbReference type="Proteomes" id="UP000054538">
    <property type="component" value="Unassembled WGS sequence"/>
</dbReference>
<dbReference type="AlphaFoldDB" id="A0A0D0E0F4"/>
<feature type="compositionally biased region" description="Polar residues" evidence="1">
    <location>
        <begin position="275"/>
        <end position="284"/>
    </location>
</feature>
<reference evidence="3" key="2">
    <citation type="submission" date="2015-01" db="EMBL/GenBank/DDBJ databases">
        <title>Evolutionary Origins and Diversification of the Mycorrhizal Mutualists.</title>
        <authorList>
            <consortium name="DOE Joint Genome Institute"/>
            <consortium name="Mycorrhizal Genomics Consortium"/>
            <person name="Kohler A."/>
            <person name="Kuo A."/>
            <person name="Nagy L.G."/>
            <person name="Floudas D."/>
            <person name="Copeland A."/>
            <person name="Barry K.W."/>
            <person name="Cichocki N."/>
            <person name="Veneault-Fourrey C."/>
            <person name="LaButti K."/>
            <person name="Lindquist E.A."/>
            <person name="Lipzen A."/>
            <person name="Lundell T."/>
            <person name="Morin E."/>
            <person name="Murat C."/>
            <person name="Riley R."/>
            <person name="Ohm R."/>
            <person name="Sun H."/>
            <person name="Tunlid A."/>
            <person name="Henrissat B."/>
            <person name="Grigoriev I.V."/>
            <person name="Hibbett D.S."/>
            <person name="Martin F."/>
        </authorList>
    </citation>
    <scope>NUCLEOTIDE SEQUENCE [LARGE SCALE GENOMIC DNA]</scope>
    <source>
        <strain evidence="3">Ve08.2h10</strain>
    </source>
</reference>
<reference evidence="2 3" key="1">
    <citation type="submission" date="2014-04" db="EMBL/GenBank/DDBJ databases">
        <authorList>
            <consortium name="DOE Joint Genome Institute"/>
            <person name="Kuo A."/>
            <person name="Kohler A."/>
            <person name="Jargeat P."/>
            <person name="Nagy L.G."/>
            <person name="Floudas D."/>
            <person name="Copeland A."/>
            <person name="Barry K.W."/>
            <person name="Cichocki N."/>
            <person name="Veneault-Fourrey C."/>
            <person name="LaButti K."/>
            <person name="Lindquist E.A."/>
            <person name="Lipzen A."/>
            <person name="Lundell T."/>
            <person name="Morin E."/>
            <person name="Murat C."/>
            <person name="Sun H."/>
            <person name="Tunlid A."/>
            <person name="Henrissat B."/>
            <person name="Grigoriev I.V."/>
            <person name="Hibbett D.S."/>
            <person name="Martin F."/>
            <person name="Nordberg H.P."/>
            <person name="Cantor M.N."/>
            <person name="Hua S.X."/>
        </authorList>
    </citation>
    <scope>NUCLEOTIDE SEQUENCE [LARGE SCALE GENOMIC DNA]</scope>
    <source>
        <strain evidence="2 3">Ve08.2h10</strain>
    </source>
</reference>
<sequence>MSLVGAKPLSLAWEQRVGAVVIGEASKVVVSGGGDGDVVPLALWHGTLAGIATVVGVVKATPQGVGIQEAVGGVLGPVMVTVGVRVDGGARSVVGGVRGWGNPRGDASDGWGEGWGNPRGDASDGWGGGWGHAKDTVKFSENKEKQTGGWGSTPATVTSWGDGDTWGTFSNPIAAENQKENPTESNKAILPPPRIRLPGNEDKPPKTSGTNRVPIANMRWGEGSSHSKHTPRLNTNIPAAMEVDSPGTKSETPFSAVYSQPQSARPSDRGARGSDTPTASTPGGSSRRKRKHDAAFEDKFNLFKEYVKAWERGVRTRFMLVEAEAKRDRWFRTQKSTSYVRIGEAGRRLLDAQRAECDKEVDIQKEKHSSAITSLVEFHDAITSNLDLGQRYNIGEEARQQ</sequence>
<name>A0A0D0E0F4_9AGAM</name>
<evidence type="ECO:0000313" key="2">
    <source>
        <dbReference type="EMBL" id="KIK96811.1"/>
    </source>
</evidence>